<evidence type="ECO:0000256" key="5">
    <source>
        <dbReference type="ARBA" id="ARBA00022833"/>
    </source>
</evidence>
<evidence type="ECO:0000256" key="1">
    <source>
        <dbReference type="ARBA" id="ARBA00004123"/>
    </source>
</evidence>
<evidence type="ECO:0000256" key="3">
    <source>
        <dbReference type="ARBA" id="ARBA00022737"/>
    </source>
</evidence>
<proteinExistence type="predicted"/>
<feature type="compositionally biased region" description="Low complexity" evidence="8">
    <location>
        <begin position="88"/>
        <end position="99"/>
    </location>
</feature>
<evidence type="ECO:0000256" key="4">
    <source>
        <dbReference type="ARBA" id="ARBA00022771"/>
    </source>
</evidence>
<dbReference type="GO" id="GO:0000978">
    <property type="term" value="F:RNA polymerase II cis-regulatory region sequence-specific DNA binding"/>
    <property type="evidence" value="ECO:0007669"/>
    <property type="project" value="TreeGrafter"/>
</dbReference>
<name>A0AAV9JTM8_9PEZI</name>
<evidence type="ECO:0000256" key="8">
    <source>
        <dbReference type="SAM" id="MobiDB-lite"/>
    </source>
</evidence>
<feature type="region of interest" description="Disordered" evidence="8">
    <location>
        <begin position="67"/>
        <end position="110"/>
    </location>
</feature>
<feature type="compositionally biased region" description="Polar residues" evidence="8">
    <location>
        <begin position="101"/>
        <end position="110"/>
    </location>
</feature>
<feature type="compositionally biased region" description="Basic residues" evidence="8">
    <location>
        <begin position="11"/>
        <end position="20"/>
    </location>
</feature>
<feature type="domain" description="C2H2-type" evidence="9">
    <location>
        <begin position="440"/>
        <end position="467"/>
    </location>
</feature>
<gene>
    <name evidence="10" type="ORF">LTR36_008673</name>
</gene>
<feature type="compositionally biased region" description="Basic residues" evidence="8">
    <location>
        <begin position="40"/>
        <end position="49"/>
    </location>
</feature>
<dbReference type="GO" id="GO:0045944">
    <property type="term" value="P:positive regulation of transcription by RNA polymerase II"/>
    <property type="evidence" value="ECO:0007669"/>
    <property type="project" value="UniProtKB-ARBA"/>
</dbReference>
<keyword evidence="11" id="KW-1185">Reference proteome</keyword>
<dbReference type="PANTHER" id="PTHR19818">
    <property type="entry name" value="ZINC FINGER PROTEIN ZIC AND GLI"/>
    <property type="match status" value="1"/>
</dbReference>
<feature type="compositionally biased region" description="Polar residues" evidence="8">
    <location>
        <begin position="1"/>
        <end position="10"/>
    </location>
</feature>
<dbReference type="Pfam" id="PF00096">
    <property type="entry name" value="zf-C2H2"/>
    <property type="match status" value="2"/>
</dbReference>
<evidence type="ECO:0000256" key="6">
    <source>
        <dbReference type="ARBA" id="ARBA00023242"/>
    </source>
</evidence>
<comment type="subcellular location">
    <subcellularLocation>
        <location evidence="1">Nucleus</location>
    </subcellularLocation>
</comment>
<evidence type="ECO:0000259" key="9">
    <source>
        <dbReference type="PROSITE" id="PS50157"/>
    </source>
</evidence>
<feature type="compositionally biased region" description="Basic and acidic residues" evidence="8">
    <location>
        <begin position="514"/>
        <end position="526"/>
    </location>
</feature>
<evidence type="ECO:0000256" key="7">
    <source>
        <dbReference type="PROSITE-ProRule" id="PRU00042"/>
    </source>
</evidence>
<comment type="caution">
    <text evidence="10">The sequence shown here is derived from an EMBL/GenBank/DDBJ whole genome shotgun (WGS) entry which is preliminary data.</text>
</comment>
<feature type="compositionally biased region" description="Low complexity" evidence="8">
    <location>
        <begin position="635"/>
        <end position="646"/>
    </location>
</feature>
<feature type="region of interest" description="Disordered" evidence="8">
    <location>
        <begin position="493"/>
        <end position="571"/>
    </location>
</feature>
<reference evidence="10 11" key="1">
    <citation type="submission" date="2021-11" db="EMBL/GenBank/DDBJ databases">
        <title>Black yeast isolated from Biological Soil Crust.</title>
        <authorList>
            <person name="Kurbessoian T."/>
        </authorList>
    </citation>
    <scope>NUCLEOTIDE SEQUENCE [LARGE SCALE GENOMIC DNA]</scope>
    <source>
        <strain evidence="10 11">CCFEE 5522</strain>
    </source>
</reference>
<keyword evidence="3" id="KW-0677">Repeat</keyword>
<dbReference type="PROSITE" id="PS00028">
    <property type="entry name" value="ZINC_FINGER_C2H2_1"/>
    <property type="match status" value="2"/>
</dbReference>
<dbReference type="Gene3D" id="3.30.160.60">
    <property type="entry name" value="Classic Zinc Finger"/>
    <property type="match status" value="2"/>
</dbReference>
<dbReference type="SUPFAM" id="SSF57667">
    <property type="entry name" value="beta-beta-alpha zinc fingers"/>
    <property type="match status" value="1"/>
</dbReference>
<dbReference type="InterPro" id="IPR036236">
    <property type="entry name" value="Znf_C2H2_sf"/>
</dbReference>
<sequence>MLSTNSSSSIQKRRQLHRRQQSLEVPILATPLPANPRRNLSARHGHRRGLSLDQSLSTLDEATEFRPLLPQDYQHRPSGSPSVRIQLDTTNTGPPTDTPQHYVQETQQQSLAQPGYQAQDFQSHLQQQLNPLTNRPPPPLDHKPIIAAPQATTVPQHTALQELQHHMDWYRSTFGHSPISTMPTTPFFDGNQLIGAEMPGAQMPMQMMQSMPNMVQMPQTPVSQGHARTLPNTPQSYAQAWPSPPPTHAKHARSQSYQLDVAPMPDSMVNGLVAVPYGQPHNNFDPNVGSFMSDQGYASSAYSSSVVDPMSPCPQQNAGHLPTLFEEPTPPLAGQHAQGGFDGSSILLHATAGAQDFNDPEFDFGAPVPMSPRRQLLNNLGPEIPASIVDTGIPAYEVQQYMGELTDGKYPCLWDGCKRRFGRKENVRAHIQTHLGDRQFKCDLCDKTFVRQHDLKRHIAIHSDDRPFVCACLTGFARHDALTRHRQRGMCTGALPGFEKSEEEKPKRGRPKKERPDLETRVDKATKQRKNNKSKAAGEEQEQEQEHQALYASSGSGGSDRSFPVTPPDTSDAFDADAFLNMANGDMQFNSITSSWRDTPPTSPVSGSPTKTVDSFDPTNQNFDFDAPLGQEHGISPSILSSHSSPATYNGAAAAGSPESNHDVFDYASPTASSGATSFHGGSNSGEMNFFNNFDAAISAQPEIGYDAFSPPGESNSSSSTYNYSDHGVNEFYKDVSGGSAMPSTMNYDDILSMPKTADSEKSLAGILDEWLAAH</sequence>
<keyword evidence="4 7" id="KW-0863">Zinc-finger</keyword>
<feature type="region of interest" description="Disordered" evidence="8">
    <location>
        <begin position="1"/>
        <end position="52"/>
    </location>
</feature>
<dbReference type="FunFam" id="3.30.160.60:FF:000145">
    <property type="entry name" value="Zinc finger protein 574"/>
    <property type="match status" value="1"/>
</dbReference>
<dbReference type="GO" id="GO:0008270">
    <property type="term" value="F:zinc ion binding"/>
    <property type="evidence" value="ECO:0007669"/>
    <property type="project" value="UniProtKB-KW"/>
</dbReference>
<dbReference type="PANTHER" id="PTHR19818:SF144">
    <property type="entry name" value="METALLOTHIONEIN EXPRESSION ACTIVATOR-RELATED"/>
    <property type="match status" value="1"/>
</dbReference>
<evidence type="ECO:0000313" key="10">
    <source>
        <dbReference type="EMBL" id="KAK4548900.1"/>
    </source>
</evidence>
<feature type="region of interest" description="Disordered" evidence="8">
    <location>
        <begin position="591"/>
        <end position="668"/>
    </location>
</feature>
<dbReference type="GO" id="GO:0000981">
    <property type="term" value="F:DNA-binding transcription factor activity, RNA polymerase II-specific"/>
    <property type="evidence" value="ECO:0007669"/>
    <property type="project" value="TreeGrafter"/>
</dbReference>
<dbReference type="Proteomes" id="UP001324427">
    <property type="component" value="Unassembled WGS sequence"/>
</dbReference>
<protein>
    <recommendedName>
        <fullName evidence="9">C2H2-type domain-containing protein</fullName>
    </recommendedName>
</protein>
<dbReference type="SMART" id="SM00355">
    <property type="entry name" value="ZnF_C2H2"/>
    <property type="match status" value="2"/>
</dbReference>
<evidence type="ECO:0000256" key="2">
    <source>
        <dbReference type="ARBA" id="ARBA00022723"/>
    </source>
</evidence>
<dbReference type="InterPro" id="IPR013087">
    <property type="entry name" value="Znf_C2H2_type"/>
</dbReference>
<dbReference type="EMBL" id="JAVFHQ010000006">
    <property type="protein sequence ID" value="KAK4548900.1"/>
    <property type="molecule type" value="Genomic_DNA"/>
</dbReference>
<keyword evidence="6" id="KW-0539">Nucleus</keyword>
<keyword evidence="5" id="KW-0862">Zinc</keyword>
<organism evidence="10 11">
    <name type="scientific">Oleoguttula mirabilis</name>
    <dbReference type="NCBI Taxonomy" id="1507867"/>
    <lineage>
        <taxon>Eukaryota</taxon>
        <taxon>Fungi</taxon>
        <taxon>Dikarya</taxon>
        <taxon>Ascomycota</taxon>
        <taxon>Pezizomycotina</taxon>
        <taxon>Dothideomycetes</taxon>
        <taxon>Dothideomycetidae</taxon>
        <taxon>Mycosphaerellales</taxon>
        <taxon>Teratosphaeriaceae</taxon>
        <taxon>Oleoguttula</taxon>
    </lineage>
</organism>
<keyword evidence="2" id="KW-0479">Metal-binding</keyword>
<dbReference type="GO" id="GO:0005634">
    <property type="term" value="C:nucleus"/>
    <property type="evidence" value="ECO:0007669"/>
    <property type="project" value="UniProtKB-SubCell"/>
</dbReference>
<dbReference type="InterPro" id="IPR050329">
    <property type="entry name" value="GLI_C2H2-zinc-finger"/>
</dbReference>
<feature type="domain" description="C2H2-type" evidence="9">
    <location>
        <begin position="410"/>
        <end position="439"/>
    </location>
</feature>
<evidence type="ECO:0000313" key="11">
    <source>
        <dbReference type="Proteomes" id="UP001324427"/>
    </source>
</evidence>
<dbReference type="PROSITE" id="PS50157">
    <property type="entry name" value="ZINC_FINGER_C2H2_2"/>
    <property type="match status" value="2"/>
</dbReference>
<dbReference type="AlphaFoldDB" id="A0AAV9JTM8"/>
<accession>A0AAV9JTM8</accession>